<organism evidence="1 2">
    <name type="scientific">Xenopus laevis</name>
    <name type="common">African clawed frog</name>
    <dbReference type="NCBI Taxonomy" id="8355"/>
    <lineage>
        <taxon>Eukaryota</taxon>
        <taxon>Metazoa</taxon>
        <taxon>Chordata</taxon>
        <taxon>Craniata</taxon>
        <taxon>Vertebrata</taxon>
        <taxon>Euteleostomi</taxon>
        <taxon>Amphibia</taxon>
        <taxon>Batrachia</taxon>
        <taxon>Anura</taxon>
        <taxon>Pipoidea</taxon>
        <taxon>Pipidae</taxon>
        <taxon>Xenopodinae</taxon>
        <taxon>Xenopus</taxon>
        <taxon>Xenopus</taxon>
    </lineage>
</organism>
<protein>
    <submittedName>
        <fullName evidence="1">Uncharacterized protein</fullName>
    </submittedName>
</protein>
<name>A0A974I093_XENLA</name>
<evidence type="ECO:0000313" key="1">
    <source>
        <dbReference type="EMBL" id="OCT96605.1"/>
    </source>
</evidence>
<dbReference type="EMBL" id="CM004467">
    <property type="protein sequence ID" value="OCT96605.1"/>
    <property type="molecule type" value="Genomic_DNA"/>
</dbReference>
<sequence length="69" mass="7865">MRDCWLRCQKRNCPSKNGTVGSYVMAMSAVKHGRTSAHQTGRKYIQSHDLQEISSIQIKYSPCRSHHSS</sequence>
<accession>A0A974I093</accession>
<reference evidence="2" key="1">
    <citation type="journal article" date="2016" name="Nature">
        <title>Genome evolution in the allotetraploid frog Xenopus laevis.</title>
        <authorList>
            <person name="Session A.M."/>
            <person name="Uno Y."/>
            <person name="Kwon T."/>
            <person name="Chapman J.A."/>
            <person name="Toyoda A."/>
            <person name="Takahashi S."/>
            <person name="Fukui A."/>
            <person name="Hikosaka A."/>
            <person name="Suzuki A."/>
            <person name="Kondo M."/>
            <person name="van Heeringen S.J."/>
            <person name="Quigley I."/>
            <person name="Heinz S."/>
            <person name="Ogino H."/>
            <person name="Ochi H."/>
            <person name="Hellsten U."/>
            <person name="Lyons J.B."/>
            <person name="Simakov O."/>
            <person name="Putnam N."/>
            <person name="Stites J."/>
            <person name="Kuroki Y."/>
            <person name="Tanaka T."/>
            <person name="Michiue T."/>
            <person name="Watanabe M."/>
            <person name="Bogdanovic O."/>
            <person name="Lister R."/>
            <person name="Georgiou G."/>
            <person name="Paranjpe S.S."/>
            <person name="van Kruijsbergen I."/>
            <person name="Shu S."/>
            <person name="Carlson J."/>
            <person name="Kinoshita T."/>
            <person name="Ohta Y."/>
            <person name="Mawaribuchi S."/>
            <person name="Jenkins J."/>
            <person name="Grimwood J."/>
            <person name="Schmutz J."/>
            <person name="Mitros T."/>
            <person name="Mozaffari S.V."/>
            <person name="Suzuki Y."/>
            <person name="Haramoto Y."/>
            <person name="Yamamoto T.S."/>
            <person name="Takagi C."/>
            <person name="Heald R."/>
            <person name="Miller K."/>
            <person name="Haudenschild C."/>
            <person name="Kitzman J."/>
            <person name="Nakayama T."/>
            <person name="Izutsu Y."/>
            <person name="Robert J."/>
            <person name="Fortriede J."/>
            <person name="Burns K."/>
            <person name="Lotay V."/>
            <person name="Karimi K."/>
            <person name="Yasuoka Y."/>
            <person name="Dichmann D.S."/>
            <person name="Flajnik M.F."/>
            <person name="Houston D.W."/>
            <person name="Shendure J."/>
            <person name="DuPasquier L."/>
            <person name="Vize P.D."/>
            <person name="Zorn A.M."/>
            <person name="Ito M."/>
            <person name="Marcotte E.M."/>
            <person name="Wallingford J.B."/>
            <person name="Ito Y."/>
            <person name="Asashima M."/>
            <person name="Ueno N."/>
            <person name="Matsuda Y."/>
            <person name="Veenstra G.J."/>
            <person name="Fujiyama A."/>
            <person name="Harland R.M."/>
            <person name="Taira M."/>
            <person name="Rokhsar D.S."/>
        </authorList>
    </citation>
    <scope>NUCLEOTIDE SEQUENCE [LARGE SCALE GENOMIC DNA]</scope>
    <source>
        <strain evidence="2">J</strain>
    </source>
</reference>
<evidence type="ECO:0000313" key="2">
    <source>
        <dbReference type="Proteomes" id="UP000694892"/>
    </source>
</evidence>
<gene>
    <name evidence="1" type="ORF">XELAEV_18008812mg</name>
</gene>
<dbReference type="AlphaFoldDB" id="A0A974I093"/>
<dbReference type="Proteomes" id="UP000694892">
    <property type="component" value="Chromosome 1S"/>
</dbReference>
<proteinExistence type="predicted"/>